<evidence type="ECO:0000313" key="2">
    <source>
        <dbReference type="EMBL" id="CAD0194972.1"/>
    </source>
</evidence>
<keyword evidence="3" id="KW-1185">Reference proteome</keyword>
<gene>
    <name evidence="2" type="ORF">CINC_LOCUS5821</name>
</gene>
<feature type="region of interest" description="Disordered" evidence="1">
    <location>
        <begin position="1"/>
        <end position="100"/>
    </location>
</feature>
<sequence length="100" mass="11273">MADLSPLAHWRRHVSHSGVEDKDWVSERDCVREAGVAARRRPALPACSQSRASRAAASNYLRHDLGPRRDRDRDPRAPKMHHDTTTQGPVSIEDQPVDET</sequence>
<dbReference type="AlphaFoldDB" id="A0A9N8KS55"/>
<feature type="compositionally biased region" description="Basic and acidic residues" evidence="1">
    <location>
        <begin position="61"/>
        <end position="84"/>
    </location>
</feature>
<protein>
    <submittedName>
        <fullName evidence="2">Uncharacterized protein</fullName>
    </submittedName>
</protein>
<evidence type="ECO:0000256" key="1">
    <source>
        <dbReference type="SAM" id="MobiDB-lite"/>
    </source>
</evidence>
<feature type="compositionally biased region" description="Basic and acidic residues" evidence="1">
    <location>
        <begin position="18"/>
        <end position="32"/>
    </location>
</feature>
<proteinExistence type="predicted"/>
<evidence type="ECO:0000313" key="3">
    <source>
        <dbReference type="Proteomes" id="UP001154114"/>
    </source>
</evidence>
<reference evidence="2" key="1">
    <citation type="submission" date="2021-12" db="EMBL/GenBank/DDBJ databases">
        <authorList>
            <person name="King R."/>
        </authorList>
    </citation>
    <scope>NUCLEOTIDE SEQUENCE</scope>
</reference>
<feature type="compositionally biased region" description="Low complexity" evidence="1">
    <location>
        <begin position="48"/>
        <end position="58"/>
    </location>
</feature>
<dbReference type="EMBL" id="LR824005">
    <property type="protein sequence ID" value="CAD0194972.1"/>
    <property type="molecule type" value="Genomic_DNA"/>
</dbReference>
<accession>A0A9N8KS55</accession>
<dbReference type="Proteomes" id="UP001154114">
    <property type="component" value="Chromosome 2"/>
</dbReference>
<organism evidence="2 3">
    <name type="scientific">Chrysodeixis includens</name>
    <name type="common">Soybean looper</name>
    <name type="synonym">Pseudoplusia includens</name>
    <dbReference type="NCBI Taxonomy" id="689277"/>
    <lineage>
        <taxon>Eukaryota</taxon>
        <taxon>Metazoa</taxon>
        <taxon>Ecdysozoa</taxon>
        <taxon>Arthropoda</taxon>
        <taxon>Hexapoda</taxon>
        <taxon>Insecta</taxon>
        <taxon>Pterygota</taxon>
        <taxon>Neoptera</taxon>
        <taxon>Endopterygota</taxon>
        <taxon>Lepidoptera</taxon>
        <taxon>Glossata</taxon>
        <taxon>Ditrysia</taxon>
        <taxon>Noctuoidea</taxon>
        <taxon>Noctuidae</taxon>
        <taxon>Plusiinae</taxon>
        <taxon>Chrysodeixis</taxon>
    </lineage>
</organism>
<name>A0A9N8KS55_CHRIL</name>